<comment type="caution">
    <text evidence="1">The sequence shown here is derived from an EMBL/GenBank/DDBJ whole genome shotgun (WGS) entry which is preliminary data.</text>
</comment>
<keyword evidence="2" id="KW-1185">Reference proteome</keyword>
<organism evidence="1 2">
    <name type="scientific">Steinernema carpocapsae</name>
    <name type="common">Entomopathogenic nematode</name>
    <dbReference type="NCBI Taxonomy" id="34508"/>
    <lineage>
        <taxon>Eukaryota</taxon>
        <taxon>Metazoa</taxon>
        <taxon>Ecdysozoa</taxon>
        <taxon>Nematoda</taxon>
        <taxon>Chromadorea</taxon>
        <taxon>Rhabditida</taxon>
        <taxon>Tylenchina</taxon>
        <taxon>Panagrolaimomorpha</taxon>
        <taxon>Strongyloidoidea</taxon>
        <taxon>Steinernematidae</taxon>
        <taxon>Steinernema</taxon>
    </lineage>
</organism>
<dbReference type="Proteomes" id="UP000298663">
    <property type="component" value="Unassembled WGS sequence"/>
</dbReference>
<proteinExistence type="predicted"/>
<gene>
    <name evidence="1" type="ORF">L596_024682</name>
</gene>
<evidence type="ECO:0000313" key="2">
    <source>
        <dbReference type="Proteomes" id="UP000298663"/>
    </source>
</evidence>
<dbReference type="EMBL" id="AZBU02000009">
    <property type="protein sequence ID" value="TKR64092.1"/>
    <property type="molecule type" value="Genomic_DNA"/>
</dbReference>
<evidence type="ECO:0000313" key="1">
    <source>
        <dbReference type="EMBL" id="TKR64092.1"/>
    </source>
</evidence>
<dbReference type="AlphaFoldDB" id="A0A4U5M5K6"/>
<accession>A0A4U5M5K6</accession>
<reference evidence="1 2" key="2">
    <citation type="journal article" date="2019" name="G3 (Bethesda)">
        <title>Hybrid Assembly of the Genome of the Entomopathogenic Nematode Steinernema carpocapsae Identifies the X-Chromosome.</title>
        <authorList>
            <person name="Serra L."/>
            <person name="Macchietto M."/>
            <person name="Macias-Munoz A."/>
            <person name="McGill C.J."/>
            <person name="Rodriguez I.M."/>
            <person name="Rodriguez B."/>
            <person name="Murad R."/>
            <person name="Mortazavi A."/>
        </authorList>
    </citation>
    <scope>NUCLEOTIDE SEQUENCE [LARGE SCALE GENOMIC DNA]</scope>
    <source>
        <strain evidence="1 2">ALL</strain>
    </source>
</reference>
<sequence>MIANRNSSVASICCGALRMFSTSSTRSIRFRFSNPSPPPPIKEIGLYTKPRDELYKPGQWAGCKFLKLKSRFKHALVAQLSMSRQRFSFF</sequence>
<reference evidence="1 2" key="1">
    <citation type="journal article" date="2015" name="Genome Biol.">
        <title>Comparative genomics of Steinernema reveals deeply conserved gene regulatory networks.</title>
        <authorList>
            <person name="Dillman A.R."/>
            <person name="Macchietto M."/>
            <person name="Porter C.F."/>
            <person name="Rogers A."/>
            <person name="Williams B."/>
            <person name="Antoshechkin I."/>
            <person name="Lee M.M."/>
            <person name="Goodwin Z."/>
            <person name="Lu X."/>
            <person name="Lewis E.E."/>
            <person name="Goodrich-Blair H."/>
            <person name="Stock S.P."/>
            <person name="Adams B.J."/>
            <person name="Sternberg P.W."/>
            <person name="Mortazavi A."/>
        </authorList>
    </citation>
    <scope>NUCLEOTIDE SEQUENCE [LARGE SCALE GENOMIC DNA]</scope>
    <source>
        <strain evidence="1 2">ALL</strain>
    </source>
</reference>
<name>A0A4U5M5K6_STECR</name>
<protein>
    <submittedName>
        <fullName evidence="1">Uncharacterized protein</fullName>
    </submittedName>
</protein>